<evidence type="ECO:0000256" key="9">
    <source>
        <dbReference type="SAM" id="MobiDB-lite"/>
    </source>
</evidence>
<sequence length="460" mass="48937">MSRHEGVSCDSCMKGNFRGKRYKCLICYDYDLCSVCYDAGATTPTHTTEHPMQCILTRADFDVFYGGEALTVEQPQSYTCPLCSKMGFSESSLHDHVTAEHADTSTEVVCPICASLPGGEPNHPPGLRHVRRIPHPGRGVGGPRTRRFNVQHFGAGGSNLTGLSPSSRENMDPIAELLSQLSSVRNRAAAAQSVSSQLQQLEMQLQSTRQQLERLPRRQTEPSKPPPSSHTVSSQPETTGTQSNTVKSDSQYLLTKLCAENAGLDLGASGGEGDISQRNAFVQELLLATLTEQLSLAPEGENEDPSSILEALRSPEFEGESEVSSASMKENKKSKETPSKVSNTRTAEKGVGGAVEKSIGQGVRPVSAGTYRESSRGHMASTATASSPRQVCSPITVSNTVAVHGPSLGSSSGVGMTQGRASSGSHGARERGLNPASAKRSMLKHMPPPRGASDTDPPPH</sequence>
<dbReference type="PROSITE" id="PS50135">
    <property type="entry name" value="ZF_ZZ_2"/>
    <property type="match status" value="1"/>
</dbReference>
<feature type="compositionally biased region" description="Basic and acidic residues" evidence="9">
    <location>
        <begin position="211"/>
        <end position="221"/>
    </location>
</feature>
<feature type="region of interest" description="Disordered" evidence="9">
    <location>
        <begin position="203"/>
        <end position="247"/>
    </location>
</feature>
<proteinExistence type="inferred from homology"/>
<dbReference type="Gene3D" id="3.30.60.90">
    <property type="match status" value="1"/>
</dbReference>
<comment type="catalytic activity">
    <reaction evidence="1">
        <text>S-ubiquitinyl-[E2 ubiquitin-conjugating enzyme]-L-cysteine + [acceptor protein]-L-lysine = [E2 ubiquitin-conjugating enzyme]-L-cysteine + N(6)-ubiquitinyl-[acceptor protein]-L-lysine.</text>
        <dbReference type="EC" id="2.3.2.27"/>
    </reaction>
</comment>
<evidence type="ECO:0000256" key="2">
    <source>
        <dbReference type="ARBA" id="ARBA00010938"/>
    </source>
</evidence>
<accession>A0AAE0ZUX9</accession>
<dbReference type="SUPFAM" id="SSF57850">
    <property type="entry name" value="RING/U-box"/>
    <property type="match status" value="1"/>
</dbReference>
<dbReference type="PANTHER" id="PTHR12268:SF13">
    <property type="entry name" value="E3 UBIQUITIN-PROTEIN LIGASE KCMF1"/>
    <property type="match status" value="1"/>
</dbReference>
<dbReference type="CDD" id="cd02338">
    <property type="entry name" value="ZZ_PCMF_like"/>
    <property type="match status" value="1"/>
</dbReference>
<feature type="region of interest" description="Disordered" evidence="9">
    <location>
        <begin position="315"/>
        <end position="387"/>
    </location>
</feature>
<organism evidence="11 12">
    <name type="scientific">Elysia crispata</name>
    <name type="common">lettuce slug</name>
    <dbReference type="NCBI Taxonomy" id="231223"/>
    <lineage>
        <taxon>Eukaryota</taxon>
        <taxon>Metazoa</taxon>
        <taxon>Spiralia</taxon>
        <taxon>Lophotrochozoa</taxon>
        <taxon>Mollusca</taxon>
        <taxon>Gastropoda</taxon>
        <taxon>Heterobranchia</taxon>
        <taxon>Euthyneura</taxon>
        <taxon>Panpulmonata</taxon>
        <taxon>Sacoglossa</taxon>
        <taxon>Placobranchoidea</taxon>
        <taxon>Plakobranchidae</taxon>
        <taxon>Elysia</taxon>
    </lineage>
</organism>
<dbReference type="GO" id="GO:0005886">
    <property type="term" value="C:plasma membrane"/>
    <property type="evidence" value="ECO:0007669"/>
    <property type="project" value="TreeGrafter"/>
</dbReference>
<keyword evidence="5" id="KW-0479">Metal-binding</keyword>
<evidence type="ECO:0000256" key="1">
    <source>
        <dbReference type="ARBA" id="ARBA00000900"/>
    </source>
</evidence>
<evidence type="ECO:0000259" key="10">
    <source>
        <dbReference type="PROSITE" id="PS50135"/>
    </source>
</evidence>
<dbReference type="InterPro" id="IPR050774">
    <property type="entry name" value="KCMF1/Dystrophin"/>
</dbReference>
<dbReference type="EC" id="2.3.2.27" evidence="3"/>
<feature type="domain" description="ZZ-type" evidence="10">
    <location>
        <begin position="4"/>
        <end position="60"/>
    </location>
</feature>
<dbReference type="InterPro" id="IPR008598">
    <property type="entry name" value="Di19_Zn-bd"/>
</dbReference>
<dbReference type="GO" id="GO:0099536">
    <property type="term" value="P:synaptic signaling"/>
    <property type="evidence" value="ECO:0007669"/>
    <property type="project" value="TreeGrafter"/>
</dbReference>
<reference evidence="11" key="1">
    <citation type="journal article" date="2023" name="G3 (Bethesda)">
        <title>A reference genome for the long-term kleptoplast-retaining sea slug Elysia crispata morphotype clarki.</title>
        <authorList>
            <person name="Eastman K.E."/>
            <person name="Pendleton A.L."/>
            <person name="Shaikh M.A."/>
            <person name="Suttiyut T."/>
            <person name="Ogas R."/>
            <person name="Tomko P."/>
            <person name="Gavelis G."/>
            <person name="Widhalm J.R."/>
            <person name="Wisecaver J.H."/>
        </authorList>
    </citation>
    <scope>NUCLEOTIDE SEQUENCE</scope>
    <source>
        <strain evidence="11">ECLA1</strain>
    </source>
</reference>
<dbReference type="Pfam" id="PF05605">
    <property type="entry name" value="zf-Di19"/>
    <property type="match status" value="1"/>
</dbReference>
<evidence type="ECO:0000256" key="7">
    <source>
        <dbReference type="ARBA" id="ARBA00022833"/>
    </source>
</evidence>
<comment type="caution">
    <text evidence="11">The sequence shown here is derived from an EMBL/GenBank/DDBJ whole genome shotgun (WGS) entry which is preliminary data.</text>
</comment>
<keyword evidence="12" id="KW-1185">Reference proteome</keyword>
<dbReference type="EMBL" id="JAWDGP010003248">
    <property type="protein sequence ID" value="KAK3776109.1"/>
    <property type="molecule type" value="Genomic_DNA"/>
</dbReference>
<gene>
    <name evidence="11" type="ORF">RRG08_046776</name>
</gene>
<evidence type="ECO:0000256" key="6">
    <source>
        <dbReference type="ARBA" id="ARBA00022771"/>
    </source>
</evidence>
<evidence type="ECO:0000256" key="8">
    <source>
        <dbReference type="PROSITE-ProRule" id="PRU00228"/>
    </source>
</evidence>
<keyword evidence="4" id="KW-0808">Transferase</keyword>
<dbReference type="GO" id="GO:0008270">
    <property type="term" value="F:zinc ion binding"/>
    <property type="evidence" value="ECO:0007669"/>
    <property type="project" value="UniProtKB-KW"/>
</dbReference>
<evidence type="ECO:0000313" key="11">
    <source>
        <dbReference type="EMBL" id="KAK3776109.1"/>
    </source>
</evidence>
<dbReference type="PANTHER" id="PTHR12268">
    <property type="entry name" value="E3 UBIQUITIN-PROTEIN LIGASE KCMF1"/>
    <property type="match status" value="1"/>
</dbReference>
<name>A0AAE0ZUX9_9GAST</name>
<dbReference type="Proteomes" id="UP001283361">
    <property type="component" value="Unassembled WGS sequence"/>
</dbReference>
<feature type="compositionally biased region" description="Basic residues" evidence="9">
    <location>
        <begin position="126"/>
        <end position="135"/>
    </location>
</feature>
<dbReference type="PROSITE" id="PS01357">
    <property type="entry name" value="ZF_ZZ_1"/>
    <property type="match status" value="1"/>
</dbReference>
<evidence type="ECO:0000256" key="3">
    <source>
        <dbReference type="ARBA" id="ARBA00012483"/>
    </source>
</evidence>
<evidence type="ECO:0000313" key="12">
    <source>
        <dbReference type="Proteomes" id="UP001283361"/>
    </source>
</evidence>
<keyword evidence="7" id="KW-0862">Zinc</keyword>
<feature type="compositionally biased region" description="Polar residues" evidence="9">
    <location>
        <begin position="408"/>
        <end position="425"/>
    </location>
</feature>
<feature type="compositionally biased region" description="Basic and acidic residues" evidence="9">
    <location>
        <begin position="329"/>
        <end position="338"/>
    </location>
</feature>
<evidence type="ECO:0000256" key="4">
    <source>
        <dbReference type="ARBA" id="ARBA00022679"/>
    </source>
</evidence>
<dbReference type="SMART" id="SM00291">
    <property type="entry name" value="ZnF_ZZ"/>
    <property type="match status" value="1"/>
</dbReference>
<feature type="region of interest" description="Disordered" evidence="9">
    <location>
        <begin position="403"/>
        <end position="460"/>
    </location>
</feature>
<keyword evidence="6 8" id="KW-0863">Zinc-finger</keyword>
<dbReference type="InterPro" id="IPR043145">
    <property type="entry name" value="Znf_ZZ_sf"/>
</dbReference>
<dbReference type="InterPro" id="IPR000433">
    <property type="entry name" value="Znf_ZZ"/>
</dbReference>
<feature type="region of interest" description="Disordered" evidence="9">
    <location>
        <begin position="121"/>
        <end position="146"/>
    </location>
</feature>
<dbReference type="AlphaFoldDB" id="A0AAE0ZUX9"/>
<feature type="compositionally biased region" description="Pro residues" evidence="9">
    <location>
        <begin position="446"/>
        <end position="460"/>
    </location>
</feature>
<dbReference type="GO" id="GO:0045202">
    <property type="term" value="C:synapse"/>
    <property type="evidence" value="ECO:0007669"/>
    <property type="project" value="GOC"/>
</dbReference>
<dbReference type="Pfam" id="PF00569">
    <property type="entry name" value="ZZ"/>
    <property type="match status" value="1"/>
</dbReference>
<evidence type="ECO:0000256" key="5">
    <source>
        <dbReference type="ARBA" id="ARBA00022723"/>
    </source>
</evidence>
<feature type="compositionally biased region" description="Polar residues" evidence="9">
    <location>
        <begin position="229"/>
        <end position="247"/>
    </location>
</feature>
<comment type="similarity">
    <text evidence="2">Belongs to the KCMF1 family.</text>
</comment>
<protein>
    <recommendedName>
        <fullName evidence="3">RING-type E3 ubiquitin transferase</fullName>
        <ecNumber evidence="3">2.3.2.27</ecNumber>
    </recommendedName>
</protein>
<dbReference type="GO" id="GO:0061630">
    <property type="term" value="F:ubiquitin protein ligase activity"/>
    <property type="evidence" value="ECO:0007669"/>
    <property type="project" value="UniProtKB-EC"/>
</dbReference>